<gene>
    <name evidence="1" type="ORF">XNOV1_A025482</name>
</gene>
<evidence type="ECO:0000313" key="1">
    <source>
        <dbReference type="EMBL" id="CAJ1059371.1"/>
    </source>
</evidence>
<sequence>MCPPDVRLKISVLVQVHPVRSQQIIVSLIHVQLKPHPLTASLSSSHRLTLILSPPQSHPVTSSLSSSHSHPLTASLSSSHLLTLILSPPHSHPLTASLSSCHSACL</sequence>
<name>A0AAV1FF87_XYRNO</name>
<keyword evidence="2" id="KW-1185">Reference proteome</keyword>
<accession>A0AAV1FF87</accession>
<dbReference type="AlphaFoldDB" id="A0AAV1FF87"/>
<organism evidence="1 2">
    <name type="scientific">Xyrichtys novacula</name>
    <name type="common">Pearly razorfish</name>
    <name type="synonym">Hemipteronotus novacula</name>
    <dbReference type="NCBI Taxonomy" id="13765"/>
    <lineage>
        <taxon>Eukaryota</taxon>
        <taxon>Metazoa</taxon>
        <taxon>Chordata</taxon>
        <taxon>Craniata</taxon>
        <taxon>Vertebrata</taxon>
        <taxon>Euteleostomi</taxon>
        <taxon>Actinopterygii</taxon>
        <taxon>Neopterygii</taxon>
        <taxon>Teleostei</taxon>
        <taxon>Neoteleostei</taxon>
        <taxon>Acanthomorphata</taxon>
        <taxon>Eupercaria</taxon>
        <taxon>Labriformes</taxon>
        <taxon>Labridae</taxon>
        <taxon>Xyrichtys</taxon>
    </lineage>
</organism>
<reference evidence="1" key="1">
    <citation type="submission" date="2023-08" db="EMBL/GenBank/DDBJ databases">
        <authorList>
            <person name="Alioto T."/>
            <person name="Alioto T."/>
            <person name="Gomez Garrido J."/>
        </authorList>
    </citation>
    <scope>NUCLEOTIDE SEQUENCE</scope>
</reference>
<dbReference type="EMBL" id="OY660869">
    <property type="protein sequence ID" value="CAJ1059371.1"/>
    <property type="molecule type" value="Genomic_DNA"/>
</dbReference>
<proteinExistence type="predicted"/>
<dbReference type="Proteomes" id="UP001178508">
    <property type="component" value="Chromosome 6"/>
</dbReference>
<protein>
    <submittedName>
        <fullName evidence="1">Uncharacterized protein</fullName>
    </submittedName>
</protein>
<evidence type="ECO:0000313" key="2">
    <source>
        <dbReference type="Proteomes" id="UP001178508"/>
    </source>
</evidence>